<sequence>MIPIQFNAQQLSSYIRTAIQLLSSNSSKVTDLMLPKILENINRIANESVIHTRTITKKLFYLPELLSEVLEMSAATYSNHTGNTLKKQSHIIKSTHNSQDNDRGLIFNEGSYKDDRLRVKNPPKEYRSLQTVLSANRILTEKATSLFTAEYASKLDHTNQRILSVTPGAATTIKDNTALKAKHLKKGKKSEKRNTEIIQQIAQSKQQSVTLNGTAAVSRKDDQEIINILLDSVAQIHKIQVQWNKMMLFFNMLISQVEHIQNGLIQNFLNIIKDSSNNNFHLDSFDKELVLILLIKASEDLEQQADSLYTMCKAYSDTSSAYIINQINSVNLLILQTNDEQASYLRQLPFNTILISTRVVQLAQDQQNEYIIRMKNRRTEYEQLLAQIDTRKVNS</sequence>
<evidence type="ECO:0000313" key="2">
    <source>
        <dbReference type="Proteomes" id="UP000663870"/>
    </source>
</evidence>
<dbReference type="EMBL" id="CAJNOL010000028">
    <property type="protein sequence ID" value="CAF0762865.1"/>
    <property type="molecule type" value="Genomic_DNA"/>
</dbReference>
<proteinExistence type="predicted"/>
<name>A0A813Q6P7_9BILA</name>
<gene>
    <name evidence="1" type="ORF">JXQ802_LOCUS2290</name>
</gene>
<accession>A0A813Q6P7</accession>
<keyword evidence="2" id="KW-1185">Reference proteome</keyword>
<comment type="caution">
    <text evidence="1">The sequence shown here is derived from an EMBL/GenBank/DDBJ whole genome shotgun (WGS) entry which is preliminary data.</text>
</comment>
<reference evidence="1" key="1">
    <citation type="submission" date="2021-02" db="EMBL/GenBank/DDBJ databases">
        <authorList>
            <person name="Nowell W R."/>
        </authorList>
    </citation>
    <scope>NUCLEOTIDE SEQUENCE</scope>
</reference>
<dbReference type="PANTHER" id="PTHR33488:SF2">
    <property type="entry name" value="EARLY ENDOSOME ANTIGEN 1-LIKE"/>
    <property type="match status" value="1"/>
</dbReference>
<organism evidence="1 2">
    <name type="scientific">Rotaria sordida</name>
    <dbReference type="NCBI Taxonomy" id="392033"/>
    <lineage>
        <taxon>Eukaryota</taxon>
        <taxon>Metazoa</taxon>
        <taxon>Spiralia</taxon>
        <taxon>Gnathifera</taxon>
        <taxon>Rotifera</taxon>
        <taxon>Eurotatoria</taxon>
        <taxon>Bdelloidea</taxon>
        <taxon>Philodinida</taxon>
        <taxon>Philodinidae</taxon>
        <taxon>Rotaria</taxon>
    </lineage>
</organism>
<protein>
    <submittedName>
        <fullName evidence="1">Uncharacterized protein</fullName>
    </submittedName>
</protein>
<dbReference type="PANTHER" id="PTHR33488">
    <property type="entry name" value="ZGC:162509"/>
    <property type="match status" value="1"/>
</dbReference>
<dbReference type="Proteomes" id="UP000663870">
    <property type="component" value="Unassembled WGS sequence"/>
</dbReference>
<evidence type="ECO:0000313" key="1">
    <source>
        <dbReference type="EMBL" id="CAF0762865.1"/>
    </source>
</evidence>
<dbReference type="AlphaFoldDB" id="A0A813Q6P7"/>